<evidence type="ECO:0000259" key="3">
    <source>
        <dbReference type="Pfam" id="PF05065"/>
    </source>
</evidence>
<dbReference type="EMBL" id="DRGN01000168">
    <property type="protein sequence ID" value="HEU01002.1"/>
    <property type="molecule type" value="Genomic_DNA"/>
</dbReference>
<evidence type="ECO:0000256" key="1">
    <source>
        <dbReference type="ARBA" id="ARBA00004328"/>
    </source>
</evidence>
<gene>
    <name evidence="4" type="ORF">ENH89_11760</name>
</gene>
<feature type="domain" description="Phage capsid-like C-terminal" evidence="3">
    <location>
        <begin position="181"/>
        <end position="418"/>
    </location>
</feature>
<protein>
    <submittedName>
        <fullName evidence="4">Phage major capsid protein</fullName>
    </submittedName>
</protein>
<sequence length="420" mass="45966">MPKPTGTLKEMRELRTTSEEALAKVFEEAKSEDGNLDFTKVECLGKDVKGNSVAVAEKVRGMNSELNEIAKNIETLEAGDAAHQSHLKRNKANRTVPHPGTSEGGTTQPEQIKSFGQQVIEHDTFKEWRAGNKSSPIELPHFGLKTLFETSAGWAPESTRTGLLIEGRTRPIQVTDLIPAGQTGMAAIVYMEETTRTHIAAERAEGAAYAEDTLALTEQSSTVRSIGTSIPVTDEQLEDVEMVQAYLDQRLRFSCRQRLDSQLLTGDGNAPNLRGILNTGSIQTQAKGSDPTPDAIYKAMTLVRVTGRAMPNAVIFHPNDWQAIRLLRTADGVYIWGSPSDSGPERIWGLPIVQTDAETENTALVGDYANFCMLFERRGVEVKIGLDASDFTTGKQHMRASLRAAFVVFRPTAFCTVTGI</sequence>
<proteinExistence type="predicted"/>
<dbReference type="Pfam" id="PF05065">
    <property type="entry name" value="Phage_capsid"/>
    <property type="match status" value="1"/>
</dbReference>
<comment type="subcellular location">
    <subcellularLocation>
        <location evidence="1">Virion</location>
    </subcellularLocation>
</comment>
<dbReference type="SUPFAM" id="SSF56563">
    <property type="entry name" value="Major capsid protein gp5"/>
    <property type="match status" value="1"/>
</dbReference>
<evidence type="ECO:0000256" key="2">
    <source>
        <dbReference type="SAM" id="MobiDB-lite"/>
    </source>
</evidence>
<name>A0A9C9NGA8_9HYPH</name>
<dbReference type="Gene3D" id="3.30.2320.10">
    <property type="entry name" value="hypothetical protein PF0899 domain"/>
    <property type="match status" value="1"/>
</dbReference>
<dbReference type="Proteomes" id="UP000885680">
    <property type="component" value="Unassembled WGS sequence"/>
</dbReference>
<dbReference type="InterPro" id="IPR024455">
    <property type="entry name" value="Phage_capsid"/>
</dbReference>
<dbReference type="Gene3D" id="3.30.2400.10">
    <property type="entry name" value="Major capsid protein gp5"/>
    <property type="match status" value="1"/>
</dbReference>
<organism evidence="4 5">
    <name type="scientific">Aurantimonas coralicida</name>
    <dbReference type="NCBI Taxonomy" id="182270"/>
    <lineage>
        <taxon>Bacteria</taxon>
        <taxon>Pseudomonadati</taxon>
        <taxon>Pseudomonadota</taxon>
        <taxon>Alphaproteobacteria</taxon>
        <taxon>Hyphomicrobiales</taxon>
        <taxon>Aurantimonadaceae</taxon>
        <taxon>Aurantimonas</taxon>
    </lineage>
</organism>
<dbReference type="InterPro" id="IPR054612">
    <property type="entry name" value="Phage_capsid-like_C"/>
</dbReference>
<reference evidence="4" key="1">
    <citation type="journal article" date="2020" name="mSystems">
        <title>Genome- and Community-Level Interaction Insights into Carbon Utilization and Element Cycling Functions of Hydrothermarchaeota in Hydrothermal Sediment.</title>
        <authorList>
            <person name="Zhou Z."/>
            <person name="Liu Y."/>
            <person name="Xu W."/>
            <person name="Pan J."/>
            <person name="Luo Z.H."/>
            <person name="Li M."/>
        </authorList>
    </citation>
    <scope>NUCLEOTIDE SEQUENCE</scope>
    <source>
        <strain evidence="4">HyVt-347</strain>
    </source>
</reference>
<accession>A0A9C9NGA8</accession>
<comment type="caution">
    <text evidence="4">The sequence shown here is derived from an EMBL/GenBank/DDBJ whole genome shotgun (WGS) entry which is preliminary data.</text>
</comment>
<dbReference type="AlphaFoldDB" id="A0A9C9NGA8"/>
<evidence type="ECO:0000313" key="4">
    <source>
        <dbReference type="EMBL" id="HEU01002.1"/>
    </source>
</evidence>
<dbReference type="NCBIfam" id="TIGR01554">
    <property type="entry name" value="major_cap_HK97"/>
    <property type="match status" value="1"/>
</dbReference>
<evidence type="ECO:0000313" key="5">
    <source>
        <dbReference type="Proteomes" id="UP000885680"/>
    </source>
</evidence>
<feature type="region of interest" description="Disordered" evidence="2">
    <location>
        <begin position="87"/>
        <end position="110"/>
    </location>
</feature>